<feature type="compositionally biased region" description="Pro residues" evidence="6">
    <location>
        <begin position="797"/>
        <end position="806"/>
    </location>
</feature>
<feature type="compositionally biased region" description="Acidic residues" evidence="6">
    <location>
        <begin position="607"/>
        <end position="619"/>
    </location>
</feature>
<evidence type="ECO:0000256" key="3">
    <source>
        <dbReference type="ARBA" id="ARBA00022737"/>
    </source>
</evidence>
<feature type="compositionally biased region" description="Low complexity" evidence="6">
    <location>
        <begin position="151"/>
        <end position="166"/>
    </location>
</feature>
<feature type="compositionally biased region" description="Basic and acidic residues" evidence="6">
    <location>
        <begin position="548"/>
        <end position="559"/>
    </location>
</feature>
<keyword evidence="3" id="KW-0677">Repeat</keyword>
<organism evidence="8 9">
    <name type="scientific">Prototheca wickerhamii</name>
    <dbReference type="NCBI Taxonomy" id="3111"/>
    <lineage>
        <taxon>Eukaryota</taxon>
        <taxon>Viridiplantae</taxon>
        <taxon>Chlorophyta</taxon>
        <taxon>core chlorophytes</taxon>
        <taxon>Trebouxiophyceae</taxon>
        <taxon>Chlorellales</taxon>
        <taxon>Chlorellaceae</taxon>
        <taxon>Prototheca</taxon>
    </lineage>
</organism>
<protein>
    <recommendedName>
        <fullName evidence="7">Histone deacetylase interacting domain-containing protein</fullName>
    </recommendedName>
</protein>
<sequence length="1174" mass="125890">MKQFKAQRIDTAGVILKVKDLFRGHPDLILGFNTFLPKGYEIRLDDDIVPARSGWTGQGARSATPPAPAAAPAAPKAPVEFDQAISYVNKIKQRFAADERVYKAFLEILNMYRKGQKSIGSVYEEVALLFRNHEDLLQEFTYFLPDSNPPAGGRRVRARAGAGAPARHGRKAPPPLRKDDPRVQRELAFFDKVRQRLPGKEAYTDFLKCLNLFAEDVISKPELVALVHDIIGRHSDLLAGFNEFLMRCELGPEEAHGRAYARSERSRHASAVEKYIRMSISELDVSAWERCTPSYVRLPANYPRLSTTGRDEHGRAVFNDDWVSVTSGSEDYSFKHYRKNQYEEALFRAEDDHFEMDMVMDQNASAIKVLTPVAAELESASEEERAAYRLPPGLLRAYHTRAVRRIYGEQGASVASLLQQAPGVAVPVVLARLVQKDQEWRAARAQLAGAWQQIFRENYHKSLDHRSFYFKQGEKKALNAKTMVAEAREAAEKRRGEPAAVAAAVGCGGWGAARLGPPHVRLDAGEAGAHADTLFQVACTCEAAAARRAAEPAPTRRDAAAALAGGAPAAPKPRGGRGRGRGRGRRGGPHHHHVARRAAPPAPELSTGEEEEEEEDDDATTGALEATPSGTEEDGTTVRSAEEDEEEVAARGETASGGNDEEDEEDEEVSGARAAAARRDEALTATTSSSTTTDEEDNSSEVAGTSEAAGLADETPAEEEGEGGEDVDAVAALGGADRAAALLRCRPVWPLTNNGGGTAGEDVAVANGDTGVSVKKEQNGDEAMGAPTTATELDAPATPPSTPPTSTPSTRLRCHCHVLYANEPLYVLLRLYGLLYERLRTARQCAVSVTSGVSAAVGPAGPSPEGAAWTPAAAALHDEFLGLARRVIEGRLEPGAYEDAVRSLLGTSSYQLFTLDKVVARAVKQLQTASGDELAGRLAELWRYECARGAANDDGVYFANARLLLHEEPAFRAAVSPAGELGVHVVEADRLELGAGTLDPGFRAYVDAYVSDAANHGHVRAHVGAGAAQAEGEEEEDVPASLCLRRNLARAGRGAAKTPVLVNGLECKLCCVAQRAKKVAYVLGTEDCFFHSPRLPSATWEAEARRARFRAWVDARLAAGPPAGAEDVEPAPAPAQLMEVDEAPQSALALDHAAVDAHAAALLSAAAAQAAEQE</sequence>
<dbReference type="InterPro" id="IPR039774">
    <property type="entry name" value="Sin3-like"/>
</dbReference>
<evidence type="ECO:0000313" key="8">
    <source>
        <dbReference type="EMBL" id="KAK2077633.1"/>
    </source>
</evidence>
<dbReference type="EMBL" id="JASFZW010000006">
    <property type="protein sequence ID" value="KAK2077633.1"/>
    <property type="molecule type" value="Genomic_DNA"/>
</dbReference>
<comment type="caution">
    <text evidence="8">The sequence shown here is derived from an EMBL/GenBank/DDBJ whole genome shotgun (WGS) entry which is preliminary data.</text>
</comment>
<dbReference type="PANTHER" id="PTHR12346:SF0">
    <property type="entry name" value="SIN3A, ISOFORM G"/>
    <property type="match status" value="1"/>
</dbReference>
<evidence type="ECO:0000313" key="9">
    <source>
        <dbReference type="Proteomes" id="UP001255856"/>
    </source>
</evidence>
<feature type="region of interest" description="Disordered" evidence="6">
    <location>
        <begin position="548"/>
        <end position="725"/>
    </location>
</feature>
<evidence type="ECO:0000256" key="6">
    <source>
        <dbReference type="SAM" id="MobiDB-lite"/>
    </source>
</evidence>
<dbReference type="PROSITE" id="PS51477">
    <property type="entry name" value="PAH"/>
    <property type="match status" value="3"/>
</dbReference>
<feature type="domain" description="Histone deacetylase interacting" evidence="7">
    <location>
        <begin position="287"/>
        <end position="387"/>
    </location>
</feature>
<dbReference type="Proteomes" id="UP001255856">
    <property type="component" value="Unassembled WGS sequence"/>
</dbReference>
<evidence type="ECO:0000256" key="2">
    <source>
        <dbReference type="ARBA" id="ARBA00022491"/>
    </source>
</evidence>
<evidence type="ECO:0000259" key="7">
    <source>
        <dbReference type="SMART" id="SM00761"/>
    </source>
</evidence>
<feature type="region of interest" description="Disordered" evidence="6">
    <location>
        <begin position="776"/>
        <end position="810"/>
    </location>
</feature>
<feature type="region of interest" description="Disordered" evidence="6">
    <location>
        <begin position="151"/>
        <end position="179"/>
    </location>
</feature>
<dbReference type="Gene3D" id="1.20.1160.11">
    <property type="entry name" value="Paired amphipathic helix"/>
    <property type="match status" value="3"/>
</dbReference>
<dbReference type="GO" id="GO:0000785">
    <property type="term" value="C:chromatin"/>
    <property type="evidence" value="ECO:0007669"/>
    <property type="project" value="TreeGrafter"/>
</dbReference>
<dbReference type="InterPro" id="IPR036600">
    <property type="entry name" value="PAH_sf"/>
</dbReference>
<dbReference type="AlphaFoldDB" id="A0AAD9IG48"/>
<keyword evidence="9" id="KW-1185">Reference proteome</keyword>
<feature type="compositionally biased region" description="Low complexity" evidence="6">
    <location>
        <begin position="683"/>
        <end position="692"/>
    </location>
</feature>
<dbReference type="GO" id="GO:0000122">
    <property type="term" value="P:negative regulation of transcription by RNA polymerase II"/>
    <property type="evidence" value="ECO:0007669"/>
    <property type="project" value="TreeGrafter"/>
</dbReference>
<evidence type="ECO:0000256" key="1">
    <source>
        <dbReference type="ARBA" id="ARBA00004123"/>
    </source>
</evidence>
<feature type="compositionally biased region" description="Acidic residues" evidence="6">
    <location>
        <begin position="659"/>
        <end position="669"/>
    </location>
</feature>
<evidence type="ECO:0000256" key="4">
    <source>
        <dbReference type="ARBA" id="ARBA00023242"/>
    </source>
</evidence>
<dbReference type="Pfam" id="PF16879">
    <property type="entry name" value="Sin3a_C"/>
    <property type="match status" value="1"/>
</dbReference>
<comment type="subcellular location">
    <subcellularLocation>
        <location evidence="1 5">Nucleus</location>
    </subcellularLocation>
</comment>
<accession>A0AAD9IG48</accession>
<keyword evidence="4 5" id="KW-0539">Nucleus</keyword>
<dbReference type="InterPro" id="IPR031693">
    <property type="entry name" value="Sin3_C"/>
</dbReference>
<dbReference type="GO" id="GO:0000118">
    <property type="term" value="C:histone deacetylase complex"/>
    <property type="evidence" value="ECO:0007669"/>
    <property type="project" value="TreeGrafter"/>
</dbReference>
<dbReference type="GO" id="GO:0003714">
    <property type="term" value="F:transcription corepressor activity"/>
    <property type="evidence" value="ECO:0007669"/>
    <property type="project" value="InterPro"/>
</dbReference>
<feature type="compositionally biased region" description="Basic residues" evidence="6">
    <location>
        <begin position="574"/>
        <end position="596"/>
    </location>
</feature>
<reference evidence="8" key="1">
    <citation type="submission" date="2021-01" db="EMBL/GenBank/DDBJ databases">
        <authorList>
            <person name="Eckstrom K.M.E."/>
        </authorList>
    </citation>
    <scope>NUCLEOTIDE SEQUENCE</scope>
    <source>
        <strain evidence="8">UVCC 0001</strain>
    </source>
</reference>
<dbReference type="SUPFAM" id="SSF47762">
    <property type="entry name" value="PAH2 domain"/>
    <property type="match status" value="3"/>
</dbReference>
<dbReference type="FunFam" id="1.20.1160.11:FF:000002">
    <property type="entry name" value="Paired amphipathic helix protein SIN3"/>
    <property type="match status" value="1"/>
</dbReference>
<dbReference type="SMART" id="SM00761">
    <property type="entry name" value="HDAC_interact"/>
    <property type="match status" value="1"/>
</dbReference>
<dbReference type="PANTHER" id="PTHR12346">
    <property type="entry name" value="SIN3B-RELATED"/>
    <property type="match status" value="1"/>
</dbReference>
<feature type="compositionally biased region" description="Acidic residues" evidence="6">
    <location>
        <begin position="715"/>
        <end position="725"/>
    </location>
</feature>
<keyword evidence="2" id="KW-0678">Repressor</keyword>
<dbReference type="Pfam" id="PF08295">
    <property type="entry name" value="Sin3_corepress"/>
    <property type="match status" value="1"/>
</dbReference>
<feature type="compositionally biased region" description="Low complexity" evidence="6">
    <location>
        <begin position="560"/>
        <end position="573"/>
    </location>
</feature>
<dbReference type="Pfam" id="PF02671">
    <property type="entry name" value="PAH"/>
    <property type="match status" value="3"/>
</dbReference>
<gene>
    <name evidence="8" type="ORF">QBZ16_004479</name>
</gene>
<name>A0AAD9IG48_PROWI</name>
<evidence type="ECO:0000256" key="5">
    <source>
        <dbReference type="PROSITE-ProRule" id="PRU00810"/>
    </source>
</evidence>
<dbReference type="InterPro" id="IPR003822">
    <property type="entry name" value="PAH"/>
</dbReference>
<proteinExistence type="predicted"/>
<dbReference type="FunFam" id="1.20.1160.11:FF:000003">
    <property type="entry name" value="Paired amphipathic helix SIN3-like protein"/>
    <property type="match status" value="1"/>
</dbReference>
<dbReference type="InterPro" id="IPR013194">
    <property type="entry name" value="HDAC_interact_dom"/>
</dbReference>